<evidence type="ECO:0000313" key="4">
    <source>
        <dbReference type="Proteomes" id="UP000273158"/>
    </source>
</evidence>
<dbReference type="InterPro" id="IPR045063">
    <property type="entry name" value="Dynamin_N"/>
</dbReference>
<comment type="caution">
    <text evidence="3">The sequence shown here is derived from an EMBL/GenBank/DDBJ whole genome shotgun (WGS) entry which is preliminary data.</text>
</comment>
<keyword evidence="4" id="KW-1185">Reference proteome</keyword>
<dbReference type="Pfam" id="PF00350">
    <property type="entry name" value="Dynamin_N"/>
    <property type="match status" value="1"/>
</dbReference>
<name>A0A498BW64_9MICO</name>
<feature type="compositionally biased region" description="Basic and acidic residues" evidence="1">
    <location>
        <begin position="543"/>
        <end position="565"/>
    </location>
</feature>
<feature type="compositionally biased region" description="Low complexity" evidence="1">
    <location>
        <begin position="566"/>
        <end position="584"/>
    </location>
</feature>
<dbReference type="AlphaFoldDB" id="A0A498BW64"/>
<dbReference type="Proteomes" id="UP000273158">
    <property type="component" value="Unassembled WGS sequence"/>
</dbReference>
<evidence type="ECO:0000256" key="1">
    <source>
        <dbReference type="SAM" id="MobiDB-lite"/>
    </source>
</evidence>
<dbReference type="RefSeq" id="WP_121060360.1">
    <property type="nucleotide sequence ID" value="NZ_RCDB01000003.1"/>
</dbReference>
<dbReference type="SUPFAM" id="SSF52540">
    <property type="entry name" value="P-loop containing nucleoside triphosphate hydrolases"/>
    <property type="match status" value="1"/>
</dbReference>
<accession>A0A498BW64</accession>
<feature type="domain" description="Dynamin N-terminal" evidence="2">
    <location>
        <begin position="43"/>
        <end position="157"/>
    </location>
</feature>
<dbReference type="Gene3D" id="3.40.50.300">
    <property type="entry name" value="P-loop containing nucleotide triphosphate hydrolases"/>
    <property type="match status" value="1"/>
</dbReference>
<gene>
    <name evidence="3" type="ORF">C7474_2523</name>
</gene>
<reference evidence="3 4" key="1">
    <citation type="journal article" date="2015" name="Stand. Genomic Sci.">
        <title>Genomic Encyclopedia of Bacterial and Archaeal Type Strains, Phase III: the genomes of soil and plant-associated and newly described type strains.</title>
        <authorList>
            <person name="Whitman W.B."/>
            <person name="Woyke T."/>
            <person name="Klenk H.P."/>
            <person name="Zhou Y."/>
            <person name="Lilburn T.G."/>
            <person name="Beck B.J."/>
            <person name="De Vos P."/>
            <person name="Vandamme P."/>
            <person name="Eisen J.A."/>
            <person name="Garrity G."/>
            <person name="Hugenholtz P."/>
            <person name="Kyrpides N.C."/>
        </authorList>
    </citation>
    <scope>NUCLEOTIDE SEQUENCE [LARGE SCALE GENOMIC DNA]</scope>
    <source>
        <strain evidence="3 4">S2T63</strain>
    </source>
</reference>
<dbReference type="EMBL" id="RCDB01000003">
    <property type="protein sequence ID" value="RLK47924.1"/>
    <property type="molecule type" value="Genomic_DNA"/>
</dbReference>
<feature type="region of interest" description="Disordered" evidence="1">
    <location>
        <begin position="500"/>
        <end position="584"/>
    </location>
</feature>
<evidence type="ECO:0000313" key="3">
    <source>
        <dbReference type="EMBL" id="RLK47924.1"/>
    </source>
</evidence>
<protein>
    <submittedName>
        <fullName evidence="3">Dynamin family protein</fullName>
    </submittedName>
</protein>
<dbReference type="OrthoDB" id="4379468at2"/>
<sequence>MNIGDDARALLDLAAAAYADDPTASARITQWRARLHDPLRLGIAGMVKAGKSTLLNAMLGERVAPTDAGECTRAVTWYRYGDTPAVTARLLGGGTQRLALRRTQGRLAFDLGGTSVDDVEAIDVRWPSVGLRSMVLIDTSGIESVSERVSERTRRFLLPPDDGPSDADAIVYLLRHLHTSDLAFLEAFRDTAAGAARAVNALAVLSRADEVGAGRLDAMLSARTIAERYRADPQMRRLSVTVLPVAGLLAETARTLREREFQALRVLAELDRAERERMLLSVDRFTRGGDTPVTAEARAGLVDRFGISGIRLAIALLRGGARSAQQLSERLLEQSGLDELRGVIRRQFRGREAALKVRSVLGGLEMLVRDRPRADAGALEAGIERLAAESHELRELELLARARATGLGLGPAMSPDAREVTVSDADGALDVEAERLLGGEGTDVATRLGLPPGAHQGVARERALALLDRWRAEAASPLGSAARARVCAAVVRSLEGVVSEVGTGGSGRGTAAHVDPAGGPADGGGQQPHEQREHGEAGLQQQDHAHRVGGRADADELDADHRDRPQQQQRRQQPPARAAAAVHE</sequence>
<organism evidence="3 4">
    <name type="scientific">Microbacterium telephonicum</name>
    <dbReference type="NCBI Taxonomy" id="1714841"/>
    <lineage>
        <taxon>Bacteria</taxon>
        <taxon>Bacillati</taxon>
        <taxon>Actinomycetota</taxon>
        <taxon>Actinomycetes</taxon>
        <taxon>Micrococcales</taxon>
        <taxon>Microbacteriaceae</taxon>
        <taxon>Microbacterium</taxon>
    </lineage>
</organism>
<evidence type="ECO:0000259" key="2">
    <source>
        <dbReference type="Pfam" id="PF00350"/>
    </source>
</evidence>
<proteinExistence type="predicted"/>
<dbReference type="InterPro" id="IPR027417">
    <property type="entry name" value="P-loop_NTPase"/>
</dbReference>